<proteinExistence type="predicted"/>
<accession>A0AAD8CCD2</accession>
<protein>
    <recommendedName>
        <fullName evidence="4">Transmembrane protein</fullName>
    </recommendedName>
</protein>
<dbReference type="AlphaFoldDB" id="A0AAD8CCD2"/>
<comment type="caution">
    <text evidence="2">The sequence shown here is derived from an EMBL/GenBank/DDBJ whole genome shotgun (WGS) entry which is preliminary data.</text>
</comment>
<reference evidence="2" key="1">
    <citation type="journal article" date="2023" name="PLoS Negl. Trop. Dis.">
        <title>A genome sequence for Biomphalaria pfeifferi, the major vector snail for the human-infecting parasite Schistosoma mansoni.</title>
        <authorList>
            <person name="Bu L."/>
            <person name="Lu L."/>
            <person name="Laidemitt M.R."/>
            <person name="Zhang S.M."/>
            <person name="Mutuku M."/>
            <person name="Mkoji G."/>
            <person name="Steinauer M."/>
            <person name="Loker E.S."/>
        </authorList>
    </citation>
    <scope>NUCLEOTIDE SEQUENCE</scope>
    <source>
        <strain evidence="2">KasaAsao</strain>
    </source>
</reference>
<gene>
    <name evidence="2" type="ORF">Bpfe_000404</name>
</gene>
<organism evidence="2 3">
    <name type="scientific">Biomphalaria pfeifferi</name>
    <name type="common">Bloodfluke planorb</name>
    <name type="synonym">Freshwater snail</name>
    <dbReference type="NCBI Taxonomy" id="112525"/>
    <lineage>
        <taxon>Eukaryota</taxon>
        <taxon>Metazoa</taxon>
        <taxon>Spiralia</taxon>
        <taxon>Lophotrochozoa</taxon>
        <taxon>Mollusca</taxon>
        <taxon>Gastropoda</taxon>
        <taxon>Heterobranchia</taxon>
        <taxon>Euthyneura</taxon>
        <taxon>Panpulmonata</taxon>
        <taxon>Hygrophila</taxon>
        <taxon>Lymnaeoidea</taxon>
        <taxon>Planorbidae</taxon>
        <taxon>Biomphalaria</taxon>
    </lineage>
</organism>
<evidence type="ECO:0000256" key="1">
    <source>
        <dbReference type="SAM" id="Phobius"/>
    </source>
</evidence>
<dbReference type="EMBL" id="JASAOG010000001">
    <property type="protein sequence ID" value="KAK0070421.1"/>
    <property type="molecule type" value="Genomic_DNA"/>
</dbReference>
<evidence type="ECO:0000313" key="2">
    <source>
        <dbReference type="EMBL" id="KAK0070421.1"/>
    </source>
</evidence>
<evidence type="ECO:0008006" key="4">
    <source>
        <dbReference type="Google" id="ProtNLM"/>
    </source>
</evidence>
<keyword evidence="1" id="KW-0812">Transmembrane</keyword>
<feature type="transmembrane region" description="Helical" evidence="1">
    <location>
        <begin position="42"/>
        <end position="61"/>
    </location>
</feature>
<keyword evidence="3" id="KW-1185">Reference proteome</keyword>
<feature type="transmembrane region" description="Helical" evidence="1">
    <location>
        <begin position="73"/>
        <end position="96"/>
    </location>
</feature>
<name>A0AAD8CCD2_BIOPF</name>
<keyword evidence="1" id="KW-1133">Transmembrane helix</keyword>
<sequence>MDHRPLVGGQLRLCEQAGIEKVLCCNVVLCWDCLTLFLLLQWFAHCCIKLLLQLLSLLLLYRSADGWCSGLSLLLLYRSAAGCCSGLSLLLLYRSVAGCCSGLSLLLLYRSAAGCCSGLSLLSLSTVVICCCVIRFSEFLGARG</sequence>
<keyword evidence="1" id="KW-0472">Membrane</keyword>
<dbReference type="Proteomes" id="UP001233172">
    <property type="component" value="Unassembled WGS sequence"/>
</dbReference>
<feature type="transmembrane region" description="Helical" evidence="1">
    <location>
        <begin position="108"/>
        <end position="134"/>
    </location>
</feature>
<evidence type="ECO:0000313" key="3">
    <source>
        <dbReference type="Proteomes" id="UP001233172"/>
    </source>
</evidence>
<reference evidence="2" key="2">
    <citation type="submission" date="2023-04" db="EMBL/GenBank/DDBJ databases">
        <authorList>
            <person name="Bu L."/>
            <person name="Lu L."/>
            <person name="Laidemitt M.R."/>
            <person name="Zhang S.M."/>
            <person name="Mutuku M."/>
            <person name="Mkoji G."/>
            <person name="Steinauer M."/>
            <person name="Loker E.S."/>
        </authorList>
    </citation>
    <scope>NUCLEOTIDE SEQUENCE</scope>
    <source>
        <strain evidence="2">KasaAsao</strain>
        <tissue evidence="2">Whole Snail</tissue>
    </source>
</reference>